<feature type="region of interest" description="Disordered" evidence="1">
    <location>
        <begin position="1"/>
        <end position="59"/>
    </location>
</feature>
<protein>
    <submittedName>
        <fullName evidence="2">Uncharacterized protein</fullName>
    </submittedName>
</protein>
<comment type="caution">
    <text evidence="2">The sequence shown here is derived from an EMBL/GenBank/DDBJ whole genome shotgun (WGS) entry which is preliminary data.</text>
</comment>
<evidence type="ECO:0000313" key="2">
    <source>
        <dbReference type="EMBL" id="GFS69724.1"/>
    </source>
</evidence>
<dbReference type="Proteomes" id="UP000887013">
    <property type="component" value="Unassembled WGS sequence"/>
</dbReference>
<feature type="compositionally biased region" description="Basic and acidic residues" evidence="1">
    <location>
        <begin position="38"/>
        <end position="56"/>
    </location>
</feature>
<name>A0A8X6T097_NEPPI</name>
<organism evidence="2 3">
    <name type="scientific">Nephila pilipes</name>
    <name type="common">Giant wood spider</name>
    <name type="synonym">Nephila maculata</name>
    <dbReference type="NCBI Taxonomy" id="299642"/>
    <lineage>
        <taxon>Eukaryota</taxon>
        <taxon>Metazoa</taxon>
        <taxon>Ecdysozoa</taxon>
        <taxon>Arthropoda</taxon>
        <taxon>Chelicerata</taxon>
        <taxon>Arachnida</taxon>
        <taxon>Araneae</taxon>
        <taxon>Araneomorphae</taxon>
        <taxon>Entelegynae</taxon>
        <taxon>Araneoidea</taxon>
        <taxon>Nephilidae</taxon>
        <taxon>Nephila</taxon>
    </lineage>
</organism>
<proteinExistence type="predicted"/>
<dbReference type="AlphaFoldDB" id="A0A8X6T097"/>
<accession>A0A8X6T097</accession>
<keyword evidence="3" id="KW-1185">Reference proteome</keyword>
<reference evidence="2" key="1">
    <citation type="submission" date="2020-08" db="EMBL/GenBank/DDBJ databases">
        <title>Multicomponent nature underlies the extraordinary mechanical properties of spider dragline silk.</title>
        <authorList>
            <person name="Kono N."/>
            <person name="Nakamura H."/>
            <person name="Mori M."/>
            <person name="Yoshida Y."/>
            <person name="Ohtoshi R."/>
            <person name="Malay A.D."/>
            <person name="Moran D.A.P."/>
            <person name="Tomita M."/>
            <person name="Numata K."/>
            <person name="Arakawa K."/>
        </authorList>
    </citation>
    <scope>NUCLEOTIDE SEQUENCE</scope>
</reference>
<gene>
    <name evidence="2" type="ORF">NPIL_294931</name>
</gene>
<dbReference type="EMBL" id="BMAW01095319">
    <property type="protein sequence ID" value="GFS69724.1"/>
    <property type="molecule type" value="Genomic_DNA"/>
</dbReference>
<sequence length="142" mass="15364">MGAKQSRSRISSINSSDESIENNEPPAKRRLPVCMPRDSSRKKDLRHMSEMMGDRSHRSKYIQTNVPNCAKILSGLSKSWIGALQGQSIGLSGIPSMFGRGLPSGVYTSQKQGMDLRSSQFCGRGSGNSLPSPASKSTTSFP</sequence>
<evidence type="ECO:0000256" key="1">
    <source>
        <dbReference type="SAM" id="MobiDB-lite"/>
    </source>
</evidence>
<evidence type="ECO:0000313" key="3">
    <source>
        <dbReference type="Proteomes" id="UP000887013"/>
    </source>
</evidence>
<feature type="compositionally biased region" description="Low complexity" evidence="1">
    <location>
        <begin position="8"/>
        <end position="17"/>
    </location>
</feature>
<feature type="region of interest" description="Disordered" evidence="1">
    <location>
        <begin position="117"/>
        <end position="142"/>
    </location>
</feature>